<feature type="compositionally biased region" description="Low complexity" evidence="1">
    <location>
        <begin position="33"/>
        <end position="42"/>
    </location>
</feature>
<name>A0AAD7E6Q5_9AGAR</name>
<accession>A0AAD7E6Q5</accession>
<protein>
    <recommendedName>
        <fullName evidence="4">F-box domain-containing protein</fullName>
    </recommendedName>
</protein>
<feature type="region of interest" description="Disordered" evidence="1">
    <location>
        <begin position="18"/>
        <end position="52"/>
    </location>
</feature>
<feature type="compositionally biased region" description="Basic and acidic residues" evidence="1">
    <location>
        <begin position="20"/>
        <end position="32"/>
    </location>
</feature>
<comment type="caution">
    <text evidence="2">The sequence shown here is derived from an EMBL/GenBank/DDBJ whole genome shotgun (WGS) entry which is preliminary data.</text>
</comment>
<feature type="compositionally biased region" description="Acidic residues" evidence="1">
    <location>
        <begin position="43"/>
        <end position="52"/>
    </location>
</feature>
<sequence length="763" mass="84472">MGHDIQCAVCGGPTCGVRFAEPREDSDSDSVKSGRSNDSNTGSDDDDSMSEEGYDSAIISEEDARWVERCVLLGFNARSTAIDKTYWTGPASYDDYGCFQADESEDPNFPQDSPNFQCFTICDATQTSCYPIHAPCLRLLARALCGTDNKEDIDKDVLYHVMARRMRYFASCLDLDYGEPESGFDQSWASNRGLEMLVVNPLPPPTFVAFLCETVSATDFTLPTPVVITSRVRHDPFATLPYDVVHAILLLLPANTILAICTASYPVHAFFGPSNRRFWRVALRSSMPWFWELHELMRHGVLDPQTTDYRGLFLWAEQQTRPREGLRGLFMTIANRRRIWGVCEQLAEDYLPGAAVKAGERAWGERAESIWEKSVNVDLPAVVWPKTQEGVRTRTATAQWICDEMSDLRGGVVEVFWDGEGSLVGMVFTVSEGSEASVFGKTGGSSKETVNIESGIAGLVLHLPDIFLHEKVETSIKGITVLTTSGAAHRLGDTSSHYCQRPLIIKPDHALTGMVGHITEAGQITRLGLVQYPLVEDGQDDDNDDNEPPPVIPRPLWKAPTPSTSNTLHTTASPIWSHGTRLRVLPSTTRILDPYHLQSPYHEDIVPTDVLIWAADARELRSVRRLSVYKIDARKIAALRVEFAPESGITARVVGEEAGRRLMNTFDSDGVWLPFEVDGAGGETVVGVDVVHDDEIKAVKIRTNRGREVIWGEEGRNFSRGAHAMEPAGDETIVGLAVGLIYPHYSKEYDVQWSTVSALTMAL</sequence>
<gene>
    <name evidence="2" type="ORF">DFH08DRAFT_120369</name>
</gene>
<feature type="region of interest" description="Disordered" evidence="1">
    <location>
        <begin position="535"/>
        <end position="572"/>
    </location>
</feature>
<dbReference type="Proteomes" id="UP001218218">
    <property type="component" value="Unassembled WGS sequence"/>
</dbReference>
<evidence type="ECO:0008006" key="4">
    <source>
        <dbReference type="Google" id="ProtNLM"/>
    </source>
</evidence>
<dbReference type="SUPFAM" id="SSF81383">
    <property type="entry name" value="F-box domain"/>
    <property type="match status" value="1"/>
</dbReference>
<dbReference type="AlphaFoldDB" id="A0AAD7E6Q5"/>
<proteinExistence type="predicted"/>
<keyword evidence="3" id="KW-1185">Reference proteome</keyword>
<feature type="compositionally biased region" description="Polar residues" evidence="1">
    <location>
        <begin position="561"/>
        <end position="572"/>
    </location>
</feature>
<evidence type="ECO:0000313" key="2">
    <source>
        <dbReference type="EMBL" id="KAJ7301157.1"/>
    </source>
</evidence>
<organism evidence="2 3">
    <name type="scientific">Mycena albidolilacea</name>
    <dbReference type="NCBI Taxonomy" id="1033008"/>
    <lineage>
        <taxon>Eukaryota</taxon>
        <taxon>Fungi</taxon>
        <taxon>Dikarya</taxon>
        <taxon>Basidiomycota</taxon>
        <taxon>Agaricomycotina</taxon>
        <taxon>Agaricomycetes</taxon>
        <taxon>Agaricomycetidae</taxon>
        <taxon>Agaricales</taxon>
        <taxon>Marasmiineae</taxon>
        <taxon>Mycenaceae</taxon>
        <taxon>Mycena</taxon>
    </lineage>
</organism>
<reference evidence="2" key="1">
    <citation type="submission" date="2023-03" db="EMBL/GenBank/DDBJ databases">
        <title>Massive genome expansion in bonnet fungi (Mycena s.s.) driven by repeated elements and novel gene families across ecological guilds.</title>
        <authorList>
            <consortium name="Lawrence Berkeley National Laboratory"/>
            <person name="Harder C.B."/>
            <person name="Miyauchi S."/>
            <person name="Viragh M."/>
            <person name="Kuo A."/>
            <person name="Thoen E."/>
            <person name="Andreopoulos B."/>
            <person name="Lu D."/>
            <person name="Skrede I."/>
            <person name="Drula E."/>
            <person name="Henrissat B."/>
            <person name="Morin E."/>
            <person name="Kohler A."/>
            <person name="Barry K."/>
            <person name="LaButti K."/>
            <person name="Morin E."/>
            <person name="Salamov A."/>
            <person name="Lipzen A."/>
            <person name="Mereny Z."/>
            <person name="Hegedus B."/>
            <person name="Baldrian P."/>
            <person name="Stursova M."/>
            <person name="Weitz H."/>
            <person name="Taylor A."/>
            <person name="Grigoriev I.V."/>
            <person name="Nagy L.G."/>
            <person name="Martin F."/>
            <person name="Kauserud H."/>
        </authorList>
    </citation>
    <scope>NUCLEOTIDE SEQUENCE</scope>
    <source>
        <strain evidence="2">CBHHK002</strain>
    </source>
</reference>
<feature type="compositionally biased region" description="Acidic residues" evidence="1">
    <location>
        <begin position="537"/>
        <end position="547"/>
    </location>
</feature>
<evidence type="ECO:0000313" key="3">
    <source>
        <dbReference type="Proteomes" id="UP001218218"/>
    </source>
</evidence>
<evidence type="ECO:0000256" key="1">
    <source>
        <dbReference type="SAM" id="MobiDB-lite"/>
    </source>
</evidence>
<dbReference type="EMBL" id="JARIHO010000142">
    <property type="protein sequence ID" value="KAJ7301157.1"/>
    <property type="molecule type" value="Genomic_DNA"/>
</dbReference>
<dbReference type="InterPro" id="IPR036047">
    <property type="entry name" value="F-box-like_dom_sf"/>
</dbReference>